<accession>A0A7J6RC66</accession>
<gene>
    <name evidence="1" type="ORF">FOZ62_000740</name>
</gene>
<evidence type="ECO:0000313" key="2">
    <source>
        <dbReference type="Proteomes" id="UP000574390"/>
    </source>
</evidence>
<protein>
    <submittedName>
        <fullName evidence="1">Uncharacterized protein</fullName>
    </submittedName>
</protein>
<dbReference type="Proteomes" id="UP000574390">
    <property type="component" value="Unassembled WGS sequence"/>
</dbReference>
<sequence length="564" mass="61149">MEGIGCWHDECSISYSVANDSLLIIQWRRLTNTNLSFKMGLFQNGVVWTDGPHPERGGGLHIRTSAGAVHSAVPSADGVSVMAPAFFLPSATPVNASAPPNISAIVPLCSEGPGPRRPNTALVDVAHYRTEIAIRAPGTWWAAIAGGEVLHFGMFNHSVSLTVLLYGISREEEAGLRLSGGDTSGMDIELFKDGDVVGVPPVPPGKYKMHYAYLNRSMTLSTTIEVLGYDDVSTEEAASSLGIKMHPGSLFISMWLTPPGRPGDCSKRRDTAVYHSNPAVLQASPRIGGVRGICVLCRPKAIVRRSRVESLVTVSPTRLICPNCTLVPVYAREDVVCSVTKDCIIHLDSANNDTSEAFAFYATPAPSCGHHHRHGVYLTSNRTLLRIPSRTIMSGGTYRICLCPVHQTRAHCVWPEDFIFAIGLVDMLGPILSGEQSTPPTPPVAAGPQHVLDLSLTELFALWAPYPPIMWWCLSNEHFDVEEVIVISPMIENQGHSFNYSICVDPDLTLNSSLSFYTRLNATLSTPPVYEQELGLPDLGEKPSANVDSLAALQCYHAEVSVEV</sequence>
<dbReference type="EMBL" id="JABANM010023833">
    <property type="protein sequence ID" value="KAF4717230.1"/>
    <property type="molecule type" value="Genomic_DNA"/>
</dbReference>
<organism evidence="1 2">
    <name type="scientific">Perkinsus olseni</name>
    <name type="common">Perkinsus atlanticus</name>
    <dbReference type="NCBI Taxonomy" id="32597"/>
    <lineage>
        <taxon>Eukaryota</taxon>
        <taxon>Sar</taxon>
        <taxon>Alveolata</taxon>
        <taxon>Perkinsozoa</taxon>
        <taxon>Perkinsea</taxon>
        <taxon>Perkinsida</taxon>
        <taxon>Perkinsidae</taxon>
        <taxon>Perkinsus</taxon>
    </lineage>
</organism>
<feature type="non-terminal residue" evidence="1">
    <location>
        <position position="1"/>
    </location>
</feature>
<comment type="caution">
    <text evidence="1">The sequence shown here is derived from an EMBL/GenBank/DDBJ whole genome shotgun (WGS) entry which is preliminary data.</text>
</comment>
<name>A0A7J6RC66_PEROL</name>
<evidence type="ECO:0000313" key="1">
    <source>
        <dbReference type="EMBL" id="KAF4717230.1"/>
    </source>
</evidence>
<proteinExistence type="predicted"/>
<reference evidence="1 2" key="1">
    <citation type="submission" date="2020-04" db="EMBL/GenBank/DDBJ databases">
        <title>Perkinsus olseni comparative genomics.</title>
        <authorList>
            <person name="Bogema D.R."/>
        </authorList>
    </citation>
    <scope>NUCLEOTIDE SEQUENCE [LARGE SCALE GENOMIC DNA]</scope>
    <source>
        <strain evidence="1">ATCC PRA-205</strain>
    </source>
</reference>
<dbReference type="AlphaFoldDB" id="A0A7J6RC66"/>